<accession>A0A918YUL2</accession>
<keyword evidence="3" id="KW-1185">Reference proteome</keyword>
<comment type="caution">
    <text evidence="2">The sequence shown here is derived from an EMBL/GenBank/DDBJ whole genome shotgun (WGS) entry which is preliminary data.</text>
</comment>
<dbReference type="EMBL" id="BNBO01000081">
    <property type="protein sequence ID" value="GHE25202.1"/>
    <property type="molecule type" value="Genomic_DNA"/>
</dbReference>
<dbReference type="Gene3D" id="1.10.3300.10">
    <property type="entry name" value="Jann2411-like domain"/>
    <property type="match status" value="1"/>
</dbReference>
<name>A0A918YUL2_9ACTN</name>
<proteinExistence type="predicted"/>
<evidence type="ECO:0000259" key="1">
    <source>
        <dbReference type="Pfam" id="PF11706"/>
    </source>
</evidence>
<dbReference type="SUPFAM" id="SSF160904">
    <property type="entry name" value="Jann2411-like"/>
    <property type="match status" value="1"/>
</dbReference>
<dbReference type="PANTHER" id="PTHR35525">
    <property type="entry name" value="BLL6575 PROTEIN"/>
    <property type="match status" value="1"/>
</dbReference>
<dbReference type="AlphaFoldDB" id="A0A918YUL2"/>
<reference evidence="2" key="2">
    <citation type="submission" date="2020-09" db="EMBL/GenBank/DDBJ databases">
        <authorList>
            <person name="Sun Q."/>
            <person name="Ohkuma M."/>
        </authorList>
    </citation>
    <scope>NUCLEOTIDE SEQUENCE</scope>
    <source>
        <strain evidence="2">JCM 4646</strain>
    </source>
</reference>
<gene>
    <name evidence="2" type="ORF">GCM10018781_76350</name>
</gene>
<sequence length="201" mass="21308">MHPKGGIAHVKVTSQTGDVMHAFPCGTLPLDFVGTLRARRNAVPTEKLATPGGLDAWFVEAGMVDAAPGADRTDLDIAVDLRESIYALVAARLAGEPLPPRAVAEVNRHAAGLPVTLRLHADGATRTGTVAQGLAALARETVEIIGGDEAALLRECARPECAQVYLDRSRGRRREWCAMRTCGNRVKAAGYRARRHSGAGA</sequence>
<dbReference type="InterPro" id="IPR021005">
    <property type="entry name" value="Znf_CGNR"/>
</dbReference>
<protein>
    <recommendedName>
        <fullName evidence="1">Zinc finger CGNR domain-containing protein</fullName>
    </recommendedName>
</protein>
<feature type="domain" description="Zinc finger CGNR" evidence="1">
    <location>
        <begin position="153"/>
        <end position="195"/>
    </location>
</feature>
<evidence type="ECO:0000313" key="2">
    <source>
        <dbReference type="EMBL" id="GHE25202.1"/>
    </source>
</evidence>
<dbReference type="InterPro" id="IPR023286">
    <property type="entry name" value="ABATE_dom_sf"/>
</dbReference>
<dbReference type="InterPro" id="IPR010852">
    <property type="entry name" value="ABATE"/>
</dbReference>
<dbReference type="PANTHER" id="PTHR35525:SF3">
    <property type="entry name" value="BLL6575 PROTEIN"/>
    <property type="match status" value="1"/>
</dbReference>
<dbReference type="Pfam" id="PF11706">
    <property type="entry name" value="zf-CGNR"/>
    <property type="match status" value="1"/>
</dbReference>
<dbReference type="Proteomes" id="UP000617734">
    <property type="component" value="Unassembled WGS sequence"/>
</dbReference>
<organism evidence="2 3">
    <name type="scientific">Kitasatospora indigofera</name>
    <dbReference type="NCBI Taxonomy" id="67307"/>
    <lineage>
        <taxon>Bacteria</taxon>
        <taxon>Bacillati</taxon>
        <taxon>Actinomycetota</taxon>
        <taxon>Actinomycetes</taxon>
        <taxon>Kitasatosporales</taxon>
        <taxon>Streptomycetaceae</taxon>
        <taxon>Kitasatospora</taxon>
    </lineage>
</organism>
<reference evidence="2" key="1">
    <citation type="journal article" date="2014" name="Int. J. Syst. Evol. Microbiol.">
        <title>Complete genome sequence of Corynebacterium casei LMG S-19264T (=DSM 44701T), isolated from a smear-ripened cheese.</title>
        <authorList>
            <consortium name="US DOE Joint Genome Institute (JGI-PGF)"/>
            <person name="Walter F."/>
            <person name="Albersmeier A."/>
            <person name="Kalinowski J."/>
            <person name="Ruckert C."/>
        </authorList>
    </citation>
    <scope>NUCLEOTIDE SEQUENCE</scope>
    <source>
        <strain evidence="2">JCM 4646</strain>
    </source>
</reference>
<evidence type="ECO:0000313" key="3">
    <source>
        <dbReference type="Proteomes" id="UP000617734"/>
    </source>
</evidence>
<dbReference type="Pfam" id="PF07336">
    <property type="entry name" value="ABATE"/>
    <property type="match status" value="1"/>
</dbReference>